<proteinExistence type="inferred from homology"/>
<dbReference type="PROSITE" id="PS01032">
    <property type="entry name" value="PPM_1"/>
    <property type="match status" value="1"/>
</dbReference>
<name>A0A077ZHG7_TRITR</name>
<dbReference type="InterPro" id="IPR015655">
    <property type="entry name" value="PP2C"/>
</dbReference>
<dbReference type="SUPFAM" id="SSF81606">
    <property type="entry name" value="PP2C-like"/>
    <property type="match status" value="1"/>
</dbReference>
<dbReference type="AlphaFoldDB" id="A0A077ZHG7"/>
<evidence type="ECO:0000256" key="1">
    <source>
        <dbReference type="ARBA" id="ARBA00022723"/>
    </source>
</evidence>
<dbReference type="GO" id="GO:0046872">
    <property type="term" value="F:metal ion binding"/>
    <property type="evidence" value="ECO:0007669"/>
    <property type="project" value="UniProtKB-KW"/>
</dbReference>
<evidence type="ECO:0000313" key="6">
    <source>
        <dbReference type="EMBL" id="CDW59068.1"/>
    </source>
</evidence>
<dbReference type="OrthoDB" id="10025511at2759"/>
<keyword evidence="7" id="KW-1185">Reference proteome</keyword>
<accession>A0A077ZHG7</accession>
<dbReference type="InterPro" id="IPR000222">
    <property type="entry name" value="PP2C_BS"/>
</dbReference>
<dbReference type="FunFam" id="3.60.40.10:FF:000060">
    <property type="entry name" value="Protein phosphatase 2c"/>
    <property type="match status" value="1"/>
</dbReference>
<dbReference type="CDD" id="cd00143">
    <property type="entry name" value="PP2Cc"/>
    <property type="match status" value="1"/>
</dbReference>
<dbReference type="SMART" id="SM00332">
    <property type="entry name" value="PP2Cc"/>
    <property type="match status" value="1"/>
</dbReference>
<organism evidence="6 7">
    <name type="scientific">Trichuris trichiura</name>
    <name type="common">Whipworm</name>
    <name type="synonym">Trichocephalus trichiurus</name>
    <dbReference type="NCBI Taxonomy" id="36087"/>
    <lineage>
        <taxon>Eukaryota</taxon>
        <taxon>Metazoa</taxon>
        <taxon>Ecdysozoa</taxon>
        <taxon>Nematoda</taxon>
        <taxon>Enoplea</taxon>
        <taxon>Dorylaimia</taxon>
        <taxon>Trichinellida</taxon>
        <taxon>Trichuridae</taxon>
        <taxon>Trichuris</taxon>
    </lineage>
</organism>
<reference evidence="6" key="2">
    <citation type="submission" date="2014-03" db="EMBL/GenBank/DDBJ databases">
        <title>The whipworm genome and dual-species transcriptomics of an intimate host-pathogen interaction.</title>
        <authorList>
            <person name="Foth B.J."/>
            <person name="Tsai I.J."/>
            <person name="Reid A.J."/>
            <person name="Bancroft A.J."/>
            <person name="Nichol S."/>
            <person name="Tracey A."/>
            <person name="Holroyd N."/>
            <person name="Cotton J.A."/>
            <person name="Stanley E.J."/>
            <person name="Zarowiecki M."/>
            <person name="Liu J.Z."/>
            <person name="Huckvale T."/>
            <person name="Cooper P.J."/>
            <person name="Grencis R.K."/>
            <person name="Berriman M."/>
        </authorList>
    </citation>
    <scope>NUCLEOTIDE SEQUENCE [LARGE SCALE GENOMIC DNA]</scope>
</reference>
<dbReference type="PANTHER" id="PTHR47992">
    <property type="entry name" value="PROTEIN PHOSPHATASE"/>
    <property type="match status" value="1"/>
</dbReference>
<dbReference type="InterPro" id="IPR036457">
    <property type="entry name" value="PPM-type-like_dom_sf"/>
</dbReference>
<reference evidence="6" key="1">
    <citation type="submission" date="2014-01" db="EMBL/GenBank/DDBJ databases">
        <authorList>
            <person name="Aslett M."/>
        </authorList>
    </citation>
    <scope>NUCLEOTIDE SEQUENCE</scope>
</reference>
<keyword evidence="3 4" id="KW-0904">Protein phosphatase</keyword>
<keyword evidence="1" id="KW-0479">Metal-binding</keyword>
<dbReference type="Gene3D" id="3.60.40.10">
    <property type="entry name" value="PPM-type phosphatase domain"/>
    <property type="match status" value="1"/>
</dbReference>
<dbReference type="Pfam" id="PF00481">
    <property type="entry name" value="PP2C"/>
    <property type="match status" value="1"/>
</dbReference>
<dbReference type="EMBL" id="HG806490">
    <property type="protein sequence ID" value="CDW59068.1"/>
    <property type="molecule type" value="Genomic_DNA"/>
</dbReference>
<keyword evidence="2 4" id="KW-0378">Hydrolase</keyword>
<feature type="domain" description="PPM-type phosphatase" evidence="5">
    <location>
        <begin position="12"/>
        <end position="322"/>
    </location>
</feature>
<evidence type="ECO:0000313" key="7">
    <source>
        <dbReference type="Proteomes" id="UP000030665"/>
    </source>
</evidence>
<evidence type="ECO:0000259" key="5">
    <source>
        <dbReference type="PROSITE" id="PS51746"/>
    </source>
</evidence>
<dbReference type="GO" id="GO:0004722">
    <property type="term" value="F:protein serine/threonine phosphatase activity"/>
    <property type="evidence" value="ECO:0007669"/>
    <property type="project" value="InterPro"/>
</dbReference>
<evidence type="ECO:0000256" key="4">
    <source>
        <dbReference type="RuleBase" id="RU003465"/>
    </source>
</evidence>
<evidence type="ECO:0000256" key="3">
    <source>
        <dbReference type="ARBA" id="ARBA00022912"/>
    </source>
</evidence>
<protein>
    <submittedName>
        <fullName evidence="6">Protein phosphatase 1D</fullName>
    </submittedName>
</protein>
<gene>
    <name evidence="6" type="ORF">TTRE_0000739801</name>
</gene>
<dbReference type="InterPro" id="IPR001932">
    <property type="entry name" value="PPM-type_phosphatase-like_dom"/>
</dbReference>
<comment type="similarity">
    <text evidence="4">Belongs to the PP2C family.</text>
</comment>
<dbReference type="PROSITE" id="PS51746">
    <property type="entry name" value="PPM_2"/>
    <property type="match status" value="1"/>
</dbReference>
<sequence>MGPSVSGRNRLRVSVCCNQGGRRYMEDRVSIFCERDKDGGLDYVFLAVFDGHGGSDASEMAQKRLRANIVQNPGFLSNNDDDVLEAIKDGFLITQSQMLSEVEKWPKTSSGFPSTSGTTASVAFIRHNKVYIGHVGDSAIAIGKRFPDGSVVGSKLTTDHKPDDPEEQRRIWERGGEVMSKSGVKRVVWVRPVRPNSVKRPTLFEKIPFLAVARALGDLWSYNSSKDDFVVSPVPDVSMVQLQPDDVCLVIGSDGLWNVLNAQNVVEIVNCNEWKDCPNGWNACESKTCGLEINHARWIARQALIRWGRLRADNISVITVLFDRCGNGASSSYSRSSVINDEEVLDIEQVLTDQPSAVVHIRAERVLALRTSPVELFYYGTVETVANSQLPPRFCGPGYTEYSEGTTLLCLNCKSSDGTVQATDNGTNGDREMDKSVREDKQSGQQIDVYLKQEEAAQQSLICARDKISSYDSQATSWCSMHRSRLDHCNRLFNSTTVEHSSNDSKVQLNRLSVDMVNDKKIYSRRAEAIVALLVSPKKSLSSCNRSGDLESTRLLESLNLETSCRLQSTSSSCLLSLELSGRVASRSGDCLSDLLTVKRREGIINDVTVNAAKRFKCAEKTSIRTTTNSPLVPR</sequence>
<evidence type="ECO:0000256" key="2">
    <source>
        <dbReference type="ARBA" id="ARBA00022801"/>
    </source>
</evidence>
<dbReference type="Proteomes" id="UP000030665">
    <property type="component" value="Unassembled WGS sequence"/>
</dbReference>
<dbReference type="STRING" id="36087.A0A077ZHG7"/>